<dbReference type="Gene3D" id="3.10.620.30">
    <property type="match status" value="1"/>
</dbReference>
<accession>A0AAD3DNZ7</accession>
<keyword evidence="5" id="KW-1185">Reference proteome</keyword>
<evidence type="ECO:0000259" key="3">
    <source>
        <dbReference type="SMART" id="SM00460"/>
    </source>
</evidence>
<dbReference type="InterPro" id="IPR038765">
    <property type="entry name" value="Papain-like_cys_pep_sf"/>
</dbReference>
<dbReference type="InterPro" id="IPR002931">
    <property type="entry name" value="Transglutaminase-like"/>
</dbReference>
<feature type="non-terminal residue" evidence="4">
    <location>
        <position position="303"/>
    </location>
</feature>
<dbReference type="PANTHER" id="PTHR35532:SF5">
    <property type="entry name" value="CARBOHYDRATE-BINDING DOMAIN-CONTAINING PROTEIN"/>
    <property type="match status" value="1"/>
</dbReference>
<dbReference type="Proteomes" id="UP001054857">
    <property type="component" value="Unassembled WGS sequence"/>
</dbReference>
<name>A0AAD3DNZ7_9CHLO</name>
<protein>
    <recommendedName>
        <fullName evidence="3">Transglutaminase-like domain-containing protein</fullName>
    </recommendedName>
</protein>
<gene>
    <name evidence="4" type="ORF">Agub_g6769</name>
</gene>
<proteinExistence type="predicted"/>
<dbReference type="EMBL" id="BMAR01000009">
    <property type="protein sequence ID" value="GFR45390.1"/>
    <property type="molecule type" value="Genomic_DNA"/>
</dbReference>
<evidence type="ECO:0000256" key="2">
    <source>
        <dbReference type="SAM" id="SignalP"/>
    </source>
</evidence>
<reference evidence="4 5" key="1">
    <citation type="journal article" date="2021" name="Sci. Rep.">
        <title>Genome sequencing of the multicellular alga Astrephomene provides insights into convergent evolution of germ-soma differentiation.</title>
        <authorList>
            <person name="Yamashita S."/>
            <person name="Yamamoto K."/>
            <person name="Matsuzaki R."/>
            <person name="Suzuki S."/>
            <person name="Yamaguchi H."/>
            <person name="Hirooka S."/>
            <person name="Minakuchi Y."/>
            <person name="Miyagishima S."/>
            <person name="Kawachi M."/>
            <person name="Toyoda A."/>
            <person name="Nozaki H."/>
        </authorList>
    </citation>
    <scope>NUCLEOTIDE SEQUENCE [LARGE SCALE GENOMIC DNA]</scope>
    <source>
        <strain evidence="4 5">NIES-4017</strain>
    </source>
</reference>
<dbReference type="Pfam" id="PF01841">
    <property type="entry name" value="Transglut_core"/>
    <property type="match status" value="1"/>
</dbReference>
<dbReference type="PANTHER" id="PTHR35532">
    <property type="entry name" value="SIMILAR TO POLYHYDROXYALKANOATE DEPOLYMERASE"/>
    <property type="match status" value="1"/>
</dbReference>
<dbReference type="SUPFAM" id="SSF54001">
    <property type="entry name" value="Cysteine proteinases"/>
    <property type="match status" value="1"/>
</dbReference>
<feature type="region of interest" description="Disordered" evidence="1">
    <location>
        <begin position="34"/>
        <end position="56"/>
    </location>
</feature>
<feature type="domain" description="Transglutaminase-like" evidence="3">
    <location>
        <begin position="177"/>
        <end position="236"/>
    </location>
</feature>
<sequence length="303" mass="33742">MALTRLMLCVVVAILVLAPRLDLAARVGPLDDGTHIAKPNNGGRQGKANLASDPSEDERSSLSFLYKYMPASDRKMLSYSFLLNQTRLALKARADNDWAREVPWDVFQNYVLPYANLDEPREDWRSEFYARFAPMVSGTTSILDAAVALNYQIWTSGGWNITFKAQQTPDIMSPSQVIEAGYASCTGLAIFLVNACRSVGIPSRVAGIAEWVGNGGNHNWVEVWQGGVWSFTDPLGFPHRPWNTTWFFPDPVRQALPGSYPHGVYGASFKRTGREFPLAWRDEYESVVPGYDVTTYYIEAAAA</sequence>
<dbReference type="SMART" id="SM00460">
    <property type="entry name" value="TGc"/>
    <property type="match status" value="1"/>
</dbReference>
<evidence type="ECO:0000313" key="4">
    <source>
        <dbReference type="EMBL" id="GFR45390.1"/>
    </source>
</evidence>
<keyword evidence="2" id="KW-0732">Signal</keyword>
<feature type="chain" id="PRO_5041909338" description="Transglutaminase-like domain-containing protein" evidence="2">
    <location>
        <begin position="25"/>
        <end position="303"/>
    </location>
</feature>
<evidence type="ECO:0000256" key="1">
    <source>
        <dbReference type="SAM" id="MobiDB-lite"/>
    </source>
</evidence>
<dbReference type="AlphaFoldDB" id="A0AAD3DNZ7"/>
<comment type="caution">
    <text evidence="4">The sequence shown here is derived from an EMBL/GenBank/DDBJ whole genome shotgun (WGS) entry which is preliminary data.</text>
</comment>
<organism evidence="4 5">
    <name type="scientific">Astrephomene gubernaculifera</name>
    <dbReference type="NCBI Taxonomy" id="47775"/>
    <lineage>
        <taxon>Eukaryota</taxon>
        <taxon>Viridiplantae</taxon>
        <taxon>Chlorophyta</taxon>
        <taxon>core chlorophytes</taxon>
        <taxon>Chlorophyceae</taxon>
        <taxon>CS clade</taxon>
        <taxon>Chlamydomonadales</taxon>
        <taxon>Astrephomenaceae</taxon>
        <taxon>Astrephomene</taxon>
    </lineage>
</organism>
<feature type="signal peptide" evidence="2">
    <location>
        <begin position="1"/>
        <end position="24"/>
    </location>
</feature>
<evidence type="ECO:0000313" key="5">
    <source>
        <dbReference type="Proteomes" id="UP001054857"/>
    </source>
</evidence>